<dbReference type="SUPFAM" id="SSF52218">
    <property type="entry name" value="Flavoproteins"/>
    <property type="match status" value="1"/>
</dbReference>
<gene>
    <name evidence="5" type="ORF">JOD01_000711</name>
</gene>
<evidence type="ECO:0000313" key="5">
    <source>
        <dbReference type="EMBL" id="MBM7589113.1"/>
    </source>
</evidence>
<dbReference type="AlphaFoldDB" id="A0A939BR55"/>
<sequence length="184" mass="20691">MKLLGISGTLVGTKTKTIVQNVLDHVNMVAPEIQTECMDLRDYRLEFCDGRDPQAYTEDTKKAIELINHADFYVIGTPVFQSSLSGALKNLLDLVPPASFRQKVVGLVATGGTYQHYLVIENQLKPIFGYFRSIVAPSYVYAHSSHFNQRNDLVDEEVCQRVAQLAEELIWMQQSLQRPSDIVG</sequence>
<dbReference type="InterPro" id="IPR005025">
    <property type="entry name" value="FMN_Rdtase-like_dom"/>
</dbReference>
<keyword evidence="2" id="KW-0288">FMN</keyword>
<dbReference type="EMBL" id="JAFBEB010000002">
    <property type="protein sequence ID" value="MBM7589113.1"/>
    <property type="molecule type" value="Genomic_DNA"/>
</dbReference>
<keyword evidence="3 5" id="KW-0560">Oxidoreductase</keyword>
<keyword evidence="1" id="KW-0285">Flavoprotein</keyword>
<name>A0A939BR55_9BACL</name>
<dbReference type="GO" id="GO:0052873">
    <property type="term" value="F:FMN reductase (NADPH) activity"/>
    <property type="evidence" value="ECO:0007669"/>
    <property type="project" value="UniProtKB-EC"/>
</dbReference>
<accession>A0A939BR55</accession>
<evidence type="ECO:0000259" key="4">
    <source>
        <dbReference type="Pfam" id="PF03358"/>
    </source>
</evidence>
<evidence type="ECO:0000313" key="6">
    <source>
        <dbReference type="Proteomes" id="UP000717624"/>
    </source>
</evidence>
<evidence type="ECO:0000256" key="1">
    <source>
        <dbReference type="ARBA" id="ARBA00022630"/>
    </source>
</evidence>
<dbReference type="PANTHER" id="PTHR43408">
    <property type="entry name" value="FMN REDUCTASE (NADPH)"/>
    <property type="match status" value="1"/>
</dbReference>
<organism evidence="5 6">
    <name type="scientific">Brevibacillus fulvus</name>
    <dbReference type="NCBI Taxonomy" id="1125967"/>
    <lineage>
        <taxon>Bacteria</taxon>
        <taxon>Bacillati</taxon>
        <taxon>Bacillota</taxon>
        <taxon>Bacilli</taxon>
        <taxon>Bacillales</taxon>
        <taxon>Paenibacillaceae</taxon>
        <taxon>Brevibacillus</taxon>
    </lineage>
</organism>
<dbReference type="PANTHER" id="PTHR43408:SF2">
    <property type="entry name" value="FMN REDUCTASE (NADPH)"/>
    <property type="match status" value="1"/>
</dbReference>
<reference evidence="5" key="1">
    <citation type="submission" date="2021-01" db="EMBL/GenBank/DDBJ databases">
        <title>Genomic Encyclopedia of Type Strains, Phase IV (KMG-IV): sequencing the most valuable type-strain genomes for metagenomic binning, comparative biology and taxonomic classification.</title>
        <authorList>
            <person name="Goeker M."/>
        </authorList>
    </citation>
    <scope>NUCLEOTIDE SEQUENCE</scope>
    <source>
        <strain evidence="5">DSM 25523</strain>
    </source>
</reference>
<dbReference type="InterPro" id="IPR051814">
    <property type="entry name" value="NAD(P)H-dep_FMN_reductase"/>
</dbReference>
<comment type="caution">
    <text evidence="5">The sequence shown here is derived from an EMBL/GenBank/DDBJ whole genome shotgun (WGS) entry which is preliminary data.</text>
</comment>
<evidence type="ECO:0000256" key="2">
    <source>
        <dbReference type="ARBA" id="ARBA00022643"/>
    </source>
</evidence>
<feature type="domain" description="NADPH-dependent FMN reductase-like" evidence="4">
    <location>
        <begin position="1"/>
        <end position="144"/>
    </location>
</feature>
<dbReference type="Pfam" id="PF03358">
    <property type="entry name" value="FMN_red"/>
    <property type="match status" value="1"/>
</dbReference>
<evidence type="ECO:0000256" key="3">
    <source>
        <dbReference type="ARBA" id="ARBA00023002"/>
    </source>
</evidence>
<protein>
    <submittedName>
        <fullName evidence="5">FMN reductase/FAD reductase [NAD(P)H]</fullName>
        <ecNumber evidence="5">1.5.1.38</ecNumber>
        <ecNumber evidence="5">1.5.1.45</ecNumber>
    </submittedName>
</protein>
<dbReference type="Proteomes" id="UP000717624">
    <property type="component" value="Unassembled WGS sequence"/>
</dbReference>
<dbReference type="Gene3D" id="3.40.50.360">
    <property type="match status" value="1"/>
</dbReference>
<dbReference type="InterPro" id="IPR029039">
    <property type="entry name" value="Flavoprotein-like_sf"/>
</dbReference>
<keyword evidence="6" id="KW-1185">Reference proteome</keyword>
<proteinExistence type="predicted"/>
<dbReference type="RefSeq" id="WP_204516853.1">
    <property type="nucleotide sequence ID" value="NZ_BAABIN010000015.1"/>
</dbReference>
<dbReference type="EC" id="1.5.1.38" evidence="5"/>
<dbReference type="EC" id="1.5.1.45" evidence="5"/>